<evidence type="ECO:0000313" key="1">
    <source>
        <dbReference type="EMBL" id="CAI9171994.1"/>
    </source>
</evidence>
<organism evidence="1 2">
    <name type="scientific">Rangifer tarandus platyrhynchus</name>
    <name type="common">Svalbard reindeer</name>
    <dbReference type="NCBI Taxonomy" id="3082113"/>
    <lineage>
        <taxon>Eukaryota</taxon>
        <taxon>Metazoa</taxon>
        <taxon>Chordata</taxon>
        <taxon>Craniata</taxon>
        <taxon>Vertebrata</taxon>
        <taxon>Euteleostomi</taxon>
        <taxon>Mammalia</taxon>
        <taxon>Eutheria</taxon>
        <taxon>Laurasiatheria</taxon>
        <taxon>Artiodactyla</taxon>
        <taxon>Ruminantia</taxon>
        <taxon>Pecora</taxon>
        <taxon>Cervidae</taxon>
        <taxon>Odocoileinae</taxon>
        <taxon>Rangifer</taxon>
    </lineage>
</organism>
<proteinExistence type="predicted"/>
<keyword evidence="2" id="KW-1185">Reference proteome</keyword>
<protein>
    <submittedName>
        <fullName evidence="1">Uncharacterized protein</fullName>
    </submittedName>
</protein>
<accession>A0ABN8ZDX9</accession>
<name>A0ABN8ZDX9_RANTA</name>
<gene>
    <name evidence="1" type="ORF">MRATA1EN1_LOCUS20956</name>
</gene>
<evidence type="ECO:0000313" key="2">
    <source>
        <dbReference type="Proteomes" id="UP001176941"/>
    </source>
</evidence>
<dbReference type="EMBL" id="OX459968">
    <property type="protein sequence ID" value="CAI9171994.1"/>
    <property type="molecule type" value="Genomic_DNA"/>
</dbReference>
<reference evidence="1" key="1">
    <citation type="submission" date="2023-04" db="EMBL/GenBank/DDBJ databases">
        <authorList>
            <consortium name="ELIXIR-Norway"/>
        </authorList>
    </citation>
    <scope>NUCLEOTIDE SEQUENCE [LARGE SCALE GENOMIC DNA]</scope>
</reference>
<sequence length="177" mass="19473">MLCRIFSTEGSAWRIISHLYCEIRILMAECIDTLGKTDICPDWELKQEPWEKRSDGVAGRLGRWRSFHLRGPQGPVLQAWAPSCLGIAKATWERCVSWPAVALCRDQTRLYTPAWHPLAELALGTSYRGVHKALAARHPAGPREGLATPPCIGRAAFCAPTPHPGLPFTACSGKEGS</sequence>
<dbReference type="Proteomes" id="UP001176941">
    <property type="component" value="Chromosome 32"/>
</dbReference>